<dbReference type="OMA" id="HEANCSF"/>
<name>A0A915HNL1_ROMCU</name>
<dbReference type="InterPro" id="IPR003960">
    <property type="entry name" value="ATPase_AAA_CS"/>
</dbReference>
<dbReference type="WBParaSite" id="nRc.2.0.1.t03294-RA">
    <property type="protein sequence ID" value="nRc.2.0.1.t03294-RA"/>
    <property type="gene ID" value="nRc.2.0.1.g03294"/>
</dbReference>
<comment type="similarity">
    <text evidence="2 7">Belongs to the AAA ATPase family.</text>
</comment>
<dbReference type="GO" id="GO:0005524">
    <property type="term" value="F:ATP binding"/>
    <property type="evidence" value="ECO:0007669"/>
    <property type="project" value="UniProtKB-KW"/>
</dbReference>
<dbReference type="InterPro" id="IPR003593">
    <property type="entry name" value="AAA+_ATPase"/>
</dbReference>
<protein>
    <submittedName>
        <fullName evidence="10">AAA+ ATPase domain-containing protein</fullName>
    </submittedName>
</protein>
<dbReference type="SMART" id="SM00382">
    <property type="entry name" value="AAA"/>
    <property type="match status" value="1"/>
</dbReference>
<proteinExistence type="inferred from homology"/>
<keyword evidence="9" id="KW-1185">Reference proteome</keyword>
<sequence length="352" mass="39345">MPYLVSSVVEILRLPLEESDGAGNVHEDSRKNTGVVIKTSRRNTIFLPVVGLVDIKDLKPNDMIACQRETNIVMEKLPDEYDNRVKAMEVFHRPDQKLDDIGGLSKPIREMTEAIILPMTRPELFRKLNIKPPKGVLMYGEPGTGKTMLARMVAAQTKCTFVRLGGAEVVQMYAGEGAKMIRDVFKLARDKAPAIIFIDEIDALATKRYNTDRAGDREAQRTMLELLSQLDGFQPDDNIKVVAATNRVETLDPALIRSGRLDRKVELPMPDETARENIIKIHSKKMTTDKNINFKEIAAAATEFSGAECKAVCVEAGMIALRRNASKINHEDMMDAILEVKAKMKGPKTYFV</sequence>
<dbReference type="Proteomes" id="UP000887565">
    <property type="component" value="Unplaced"/>
</dbReference>
<evidence type="ECO:0000256" key="7">
    <source>
        <dbReference type="RuleBase" id="RU003651"/>
    </source>
</evidence>
<organism evidence="9 10">
    <name type="scientific">Romanomermis culicivorax</name>
    <name type="common">Nematode worm</name>
    <dbReference type="NCBI Taxonomy" id="13658"/>
    <lineage>
        <taxon>Eukaryota</taxon>
        <taxon>Metazoa</taxon>
        <taxon>Ecdysozoa</taxon>
        <taxon>Nematoda</taxon>
        <taxon>Enoplea</taxon>
        <taxon>Dorylaimia</taxon>
        <taxon>Mermithida</taxon>
        <taxon>Mermithoidea</taxon>
        <taxon>Mermithidae</taxon>
        <taxon>Romanomermis</taxon>
    </lineage>
</organism>
<evidence type="ECO:0000256" key="3">
    <source>
        <dbReference type="ARBA" id="ARBA00022490"/>
    </source>
</evidence>
<accession>A0A915HNL1</accession>
<dbReference type="Gene3D" id="2.40.50.140">
    <property type="entry name" value="Nucleic acid-binding proteins"/>
    <property type="match status" value="1"/>
</dbReference>
<feature type="domain" description="AAA+ ATPase" evidence="8">
    <location>
        <begin position="132"/>
        <end position="271"/>
    </location>
</feature>
<evidence type="ECO:0000256" key="2">
    <source>
        <dbReference type="ARBA" id="ARBA00006914"/>
    </source>
</evidence>
<dbReference type="InterPro" id="IPR032501">
    <property type="entry name" value="Prot_ATP_ID_OB_2nd"/>
</dbReference>
<comment type="subcellular location">
    <subcellularLocation>
        <location evidence="1">Cytoplasm</location>
    </subcellularLocation>
</comment>
<keyword evidence="4 7" id="KW-0547">Nucleotide-binding</keyword>
<dbReference type="Gene3D" id="1.10.8.60">
    <property type="match status" value="1"/>
</dbReference>
<keyword evidence="5 7" id="KW-0067">ATP-binding</keyword>
<dbReference type="InterPro" id="IPR041569">
    <property type="entry name" value="AAA_lid_3"/>
</dbReference>
<dbReference type="InterPro" id="IPR012340">
    <property type="entry name" value="NA-bd_OB-fold"/>
</dbReference>
<evidence type="ECO:0000256" key="4">
    <source>
        <dbReference type="ARBA" id="ARBA00022741"/>
    </source>
</evidence>
<dbReference type="Pfam" id="PF16450">
    <property type="entry name" value="Prot_ATP_ID_OB_C"/>
    <property type="match status" value="1"/>
</dbReference>
<keyword evidence="6" id="KW-0647">Proteasome</keyword>
<dbReference type="Gene3D" id="3.40.50.300">
    <property type="entry name" value="P-loop containing nucleotide triphosphate hydrolases"/>
    <property type="match status" value="1"/>
</dbReference>
<dbReference type="InterPro" id="IPR027417">
    <property type="entry name" value="P-loop_NTPase"/>
</dbReference>
<evidence type="ECO:0000256" key="1">
    <source>
        <dbReference type="ARBA" id="ARBA00004496"/>
    </source>
</evidence>
<dbReference type="FunFam" id="1.10.8.60:FF:000009">
    <property type="entry name" value="26S protease regulatory subunit 6A"/>
    <property type="match status" value="1"/>
</dbReference>
<dbReference type="PROSITE" id="PS00674">
    <property type="entry name" value="AAA"/>
    <property type="match status" value="1"/>
</dbReference>
<evidence type="ECO:0000256" key="5">
    <source>
        <dbReference type="ARBA" id="ARBA00022840"/>
    </source>
</evidence>
<evidence type="ECO:0000313" key="10">
    <source>
        <dbReference type="WBParaSite" id="nRc.2.0.1.t03294-RA"/>
    </source>
</evidence>
<keyword evidence="3" id="KW-0963">Cytoplasm</keyword>
<dbReference type="GO" id="GO:0016887">
    <property type="term" value="F:ATP hydrolysis activity"/>
    <property type="evidence" value="ECO:0007669"/>
    <property type="project" value="InterPro"/>
</dbReference>
<evidence type="ECO:0000313" key="9">
    <source>
        <dbReference type="Proteomes" id="UP000887565"/>
    </source>
</evidence>
<dbReference type="GO" id="GO:0005737">
    <property type="term" value="C:cytoplasm"/>
    <property type="evidence" value="ECO:0007669"/>
    <property type="project" value="UniProtKB-SubCell"/>
</dbReference>
<dbReference type="FunFam" id="3.40.50.300:FF:000033">
    <property type="entry name" value="26S protease regulatory subunit 6B"/>
    <property type="match status" value="1"/>
</dbReference>
<dbReference type="InterPro" id="IPR003959">
    <property type="entry name" value="ATPase_AAA_core"/>
</dbReference>
<dbReference type="Pfam" id="PF17862">
    <property type="entry name" value="AAA_lid_3"/>
    <property type="match status" value="1"/>
</dbReference>
<evidence type="ECO:0000256" key="6">
    <source>
        <dbReference type="ARBA" id="ARBA00022942"/>
    </source>
</evidence>
<dbReference type="InterPro" id="IPR050221">
    <property type="entry name" value="26S_Proteasome_ATPase"/>
</dbReference>
<dbReference type="GO" id="GO:0000502">
    <property type="term" value="C:proteasome complex"/>
    <property type="evidence" value="ECO:0007669"/>
    <property type="project" value="UniProtKB-KW"/>
</dbReference>
<evidence type="ECO:0000259" key="8">
    <source>
        <dbReference type="SMART" id="SM00382"/>
    </source>
</evidence>
<dbReference type="Pfam" id="PF00004">
    <property type="entry name" value="AAA"/>
    <property type="match status" value="1"/>
</dbReference>
<dbReference type="PANTHER" id="PTHR23073">
    <property type="entry name" value="26S PROTEASOME REGULATORY SUBUNIT"/>
    <property type="match status" value="1"/>
</dbReference>
<reference evidence="10" key="1">
    <citation type="submission" date="2022-11" db="UniProtKB">
        <authorList>
            <consortium name="WormBaseParasite"/>
        </authorList>
    </citation>
    <scope>IDENTIFICATION</scope>
</reference>
<dbReference type="AlphaFoldDB" id="A0A915HNL1"/>
<dbReference type="SUPFAM" id="SSF52540">
    <property type="entry name" value="P-loop containing nucleoside triphosphate hydrolases"/>
    <property type="match status" value="1"/>
</dbReference>